<evidence type="ECO:0000313" key="1">
    <source>
        <dbReference type="EMBL" id="RKP13671.1"/>
    </source>
</evidence>
<evidence type="ECO:0000313" key="2">
    <source>
        <dbReference type="Proteomes" id="UP000267251"/>
    </source>
</evidence>
<feature type="non-terminal residue" evidence="1">
    <location>
        <position position="165"/>
    </location>
</feature>
<organism evidence="1 2">
    <name type="scientific">Piptocephalis cylindrospora</name>
    <dbReference type="NCBI Taxonomy" id="1907219"/>
    <lineage>
        <taxon>Eukaryota</taxon>
        <taxon>Fungi</taxon>
        <taxon>Fungi incertae sedis</taxon>
        <taxon>Zoopagomycota</taxon>
        <taxon>Zoopagomycotina</taxon>
        <taxon>Zoopagomycetes</taxon>
        <taxon>Zoopagales</taxon>
        <taxon>Piptocephalidaceae</taxon>
        <taxon>Piptocephalis</taxon>
    </lineage>
</organism>
<dbReference type="OrthoDB" id="2342176at2759"/>
<protein>
    <submittedName>
        <fullName evidence="1">Uncharacterized protein</fullName>
    </submittedName>
</protein>
<name>A0A4P9Y612_9FUNG</name>
<dbReference type="PANTHER" id="PTHR36182:SF2">
    <property type="entry name" value="LYTIC POLYSACCHARIDE MONOOXYGENASE"/>
    <property type="match status" value="1"/>
</dbReference>
<dbReference type="Proteomes" id="UP000267251">
    <property type="component" value="Unassembled WGS sequence"/>
</dbReference>
<sequence length="165" mass="18102">SVLAHMNIINPIPRGHVSLPGIPFNEIDYSITSPGNDICQGKHARAPVQTIKAGEVLQVEIEGVTTHDGGYFQFSLTYDHKNWIVINTTDSSPLRDSNRIFPVTIPIDAPASSHAVFHWSWINATGNREYYTNCADVKIEGSSQGTLTGKDLLIVNILGHPIIDE</sequence>
<keyword evidence="2" id="KW-1185">Reference proteome</keyword>
<feature type="non-terminal residue" evidence="1">
    <location>
        <position position="1"/>
    </location>
</feature>
<proteinExistence type="predicted"/>
<dbReference type="PANTHER" id="PTHR36182">
    <property type="entry name" value="PROTEIN, PUTATIVE (AFU_ORTHOLOGUE AFUA_6G10930)-RELATED"/>
    <property type="match status" value="1"/>
</dbReference>
<gene>
    <name evidence="1" type="ORF">BJ684DRAFT_4748</name>
</gene>
<reference evidence="2" key="1">
    <citation type="journal article" date="2018" name="Nat. Microbiol.">
        <title>Leveraging single-cell genomics to expand the fungal tree of life.</title>
        <authorList>
            <person name="Ahrendt S.R."/>
            <person name="Quandt C.A."/>
            <person name="Ciobanu D."/>
            <person name="Clum A."/>
            <person name="Salamov A."/>
            <person name="Andreopoulos B."/>
            <person name="Cheng J.F."/>
            <person name="Woyke T."/>
            <person name="Pelin A."/>
            <person name="Henrissat B."/>
            <person name="Reynolds N.K."/>
            <person name="Benny G.L."/>
            <person name="Smith M.E."/>
            <person name="James T.Y."/>
            <person name="Grigoriev I.V."/>
        </authorList>
    </citation>
    <scope>NUCLEOTIDE SEQUENCE [LARGE SCALE GENOMIC DNA]</scope>
</reference>
<accession>A0A4P9Y612</accession>
<dbReference type="AlphaFoldDB" id="A0A4P9Y612"/>
<dbReference type="EMBL" id="KZ987967">
    <property type="protein sequence ID" value="RKP13671.1"/>
    <property type="molecule type" value="Genomic_DNA"/>
</dbReference>
<dbReference type="Gene3D" id="2.70.50.70">
    <property type="match status" value="1"/>
</dbReference>